<dbReference type="OrthoDB" id="3725739at2"/>
<protein>
    <recommendedName>
        <fullName evidence="3">Acetaldehyde dehydrogenase</fullName>
    </recommendedName>
</protein>
<dbReference type="PIRSF" id="PIRSF009151">
    <property type="entry name" value="DUF779"/>
    <property type="match status" value="1"/>
</dbReference>
<sequence>MTDLVPRVVATDAALSLIATITARHGPVMFHQSGGCCDGSSPMCYPEGEFIVGDHDVKMGDIGSAPFYMSPSQFEYWQHTQLIIDAIPGRGGMFSLDNGTERRFLTRSRLFTDDEYARLGPIARRGTPTLFS</sequence>
<evidence type="ECO:0000313" key="1">
    <source>
        <dbReference type="EMBL" id="SDG94932.1"/>
    </source>
</evidence>
<organism evidence="1 2">
    <name type="scientific">Pelagibacterium luteolum</name>
    <dbReference type="NCBI Taxonomy" id="440168"/>
    <lineage>
        <taxon>Bacteria</taxon>
        <taxon>Pseudomonadati</taxon>
        <taxon>Pseudomonadota</taxon>
        <taxon>Alphaproteobacteria</taxon>
        <taxon>Hyphomicrobiales</taxon>
        <taxon>Devosiaceae</taxon>
        <taxon>Pelagibacterium</taxon>
    </lineage>
</organism>
<proteinExistence type="predicted"/>
<dbReference type="InterPro" id="IPR008497">
    <property type="entry name" value="DUF779"/>
</dbReference>
<dbReference type="RefSeq" id="WP_090597856.1">
    <property type="nucleotide sequence ID" value="NZ_FNCS01000013.1"/>
</dbReference>
<dbReference type="AlphaFoldDB" id="A0A1G7YEE8"/>
<gene>
    <name evidence="1" type="ORF">SAMN04487974_11389</name>
</gene>
<accession>A0A1G7YEE8</accession>
<dbReference type="Pfam" id="PF05610">
    <property type="entry name" value="DUF779"/>
    <property type="match status" value="1"/>
</dbReference>
<dbReference type="STRING" id="440168.SAMN04487974_11389"/>
<reference evidence="1 2" key="1">
    <citation type="submission" date="2016-10" db="EMBL/GenBank/DDBJ databases">
        <authorList>
            <person name="de Groot N.N."/>
        </authorList>
    </citation>
    <scope>NUCLEOTIDE SEQUENCE [LARGE SCALE GENOMIC DNA]</scope>
    <source>
        <strain evidence="1 2">CGMCC 1.10267</strain>
    </source>
</reference>
<keyword evidence="2" id="KW-1185">Reference proteome</keyword>
<name>A0A1G7YEE8_9HYPH</name>
<evidence type="ECO:0008006" key="3">
    <source>
        <dbReference type="Google" id="ProtNLM"/>
    </source>
</evidence>
<dbReference type="EMBL" id="FNCS01000013">
    <property type="protein sequence ID" value="SDG94932.1"/>
    <property type="molecule type" value="Genomic_DNA"/>
</dbReference>
<dbReference type="Proteomes" id="UP000199495">
    <property type="component" value="Unassembled WGS sequence"/>
</dbReference>
<evidence type="ECO:0000313" key="2">
    <source>
        <dbReference type="Proteomes" id="UP000199495"/>
    </source>
</evidence>